<sequence>MSLLSTFFDNPSILEPYFKPIAGDEFDTNYASMNWRETKDAHIYELELPGLTKDNVQLELHEGNVLRISAERKEEDELVSKKETWRCKERPRGGFSRQFRLPEEAKVDEIKASMSNGVLVVTVPKDQELIKRLKKGKHNHHHLKVVVIEGGDGEEERHGVKGLGRFRPVLLLPEPQTPSRVHDPCLLCRVLLLHLGLFRVLCRLHGSPSLPDIR</sequence>
<comment type="caution">
    <text evidence="5">The sequence shown here is derived from an EMBL/GenBank/DDBJ whole genome shotgun (WGS) entry which is preliminary data.</text>
</comment>
<name>A0A9Q1JX45_9CARY</name>
<dbReference type="InterPro" id="IPR031107">
    <property type="entry name" value="Small_HSP"/>
</dbReference>
<dbReference type="SUPFAM" id="SSF49764">
    <property type="entry name" value="HSP20-like chaperones"/>
    <property type="match status" value="1"/>
</dbReference>
<proteinExistence type="inferred from homology"/>
<comment type="similarity">
    <text evidence="2 3">Belongs to the small heat shock protein (HSP20) family.</text>
</comment>
<dbReference type="EMBL" id="JAKOGI010000601">
    <property type="protein sequence ID" value="KAJ8432516.1"/>
    <property type="molecule type" value="Genomic_DNA"/>
</dbReference>
<keyword evidence="6" id="KW-1185">Reference proteome</keyword>
<dbReference type="PROSITE" id="PS01031">
    <property type="entry name" value="SHSP"/>
    <property type="match status" value="1"/>
</dbReference>
<dbReference type="CDD" id="cd06472">
    <property type="entry name" value="ACD_ScHsp26_like"/>
    <property type="match status" value="1"/>
</dbReference>
<dbReference type="OrthoDB" id="1431247at2759"/>
<protein>
    <recommendedName>
        <fullName evidence="4">SHSP domain-containing protein</fullName>
    </recommendedName>
</protein>
<evidence type="ECO:0000256" key="1">
    <source>
        <dbReference type="ARBA" id="ARBA00023016"/>
    </source>
</evidence>
<dbReference type="PANTHER" id="PTHR11527">
    <property type="entry name" value="HEAT-SHOCK PROTEIN 20 FAMILY MEMBER"/>
    <property type="match status" value="1"/>
</dbReference>
<dbReference type="Gene3D" id="2.60.40.790">
    <property type="match status" value="1"/>
</dbReference>
<dbReference type="AlphaFoldDB" id="A0A9Q1JX45"/>
<evidence type="ECO:0000313" key="6">
    <source>
        <dbReference type="Proteomes" id="UP001153076"/>
    </source>
</evidence>
<accession>A0A9Q1JX45</accession>
<keyword evidence="1" id="KW-0346">Stress response</keyword>
<reference evidence="5" key="1">
    <citation type="submission" date="2022-04" db="EMBL/GenBank/DDBJ databases">
        <title>Carnegiea gigantea Genome sequencing and assembly v2.</title>
        <authorList>
            <person name="Copetti D."/>
            <person name="Sanderson M.J."/>
            <person name="Burquez A."/>
            <person name="Wojciechowski M.F."/>
        </authorList>
    </citation>
    <scope>NUCLEOTIDE SEQUENCE</scope>
    <source>
        <strain evidence="5">SGP5-SGP5p</strain>
        <tissue evidence="5">Aerial part</tissue>
    </source>
</reference>
<evidence type="ECO:0000313" key="5">
    <source>
        <dbReference type="EMBL" id="KAJ8432516.1"/>
    </source>
</evidence>
<gene>
    <name evidence="5" type="ORF">Cgig2_001109</name>
</gene>
<organism evidence="5 6">
    <name type="scientific">Carnegiea gigantea</name>
    <dbReference type="NCBI Taxonomy" id="171969"/>
    <lineage>
        <taxon>Eukaryota</taxon>
        <taxon>Viridiplantae</taxon>
        <taxon>Streptophyta</taxon>
        <taxon>Embryophyta</taxon>
        <taxon>Tracheophyta</taxon>
        <taxon>Spermatophyta</taxon>
        <taxon>Magnoliopsida</taxon>
        <taxon>eudicotyledons</taxon>
        <taxon>Gunneridae</taxon>
        <taxon>Pentapetalae</taxon>
        <taxon>Caryophyllales</taxon>
        <taxon>Cactineae</taxon>
        <taxon>Cactaceae</taxon>
        <taxon>Cactoideae</taxon>
        <taxon>Echinocereeae</taxon>
        <taxon>Carnegiea</taxon>
    </lineage>
</organism>
<dbReference type="Pfam" id="PF00011">
    <property type="entry name" value="HSP20"/>
    <property type="match status" value="1"/>
</dbReference>
<dbReference type="Proteomes" id="UP001153076">
    <property type="component" value="Unassembled WGS sequence"/>
</dbReference>
<evidence type="ECO:0000256" key="2">
    <source>
        <dbReference type="PROSITE-ProRule" id="PRU00285"/>
    </source>
</evidence>
<evidence type="ECO:0000256" key="3">
    <source>
        <dbReference type="RuleBase" id="RU003616"/>
    </source>
</evidence>
<evidence type="ECO:0000259" key="4">
    <source>
        <dbReference type="PROSITE" id="PS01031"/>
    </source>
</evidence>
<dbReference type="InterPro" id="IPR008978">
    <property type="entry name" value="HSP20-like_chaperone"/>
</dbReference>
<feature type="domain" description="SHSP" evidence="4">
    <location>
        <begin position="24"/>
        <end position="141"/>
    </location>
</feature>
<dbReference type="InterPro" id="IPR002068">
    <property type="entry name" value="A-crystallin/Hsp20_dom"/>
</dbReference>